<dbReference type="Pfam" id="PF00931">
    <property type="entry name" value="NB-ARC"/>
    <property type="match status" value="1"/>
</dbReference>
<gene>
    <name evidence="3" type="ORF">GCM10010365_11120</name>
</gene>
<evidence type="ECO:0000256" key="1">
    <source>
        <dbReference type="SAM" id="MobiDB-lite"/>
    </source>
</evidence>
<name>A0A918PBA4_9ACTN</name>
<dbReference type="PANTHER" id="PTHR46082:SF6">
    <property type="entry name" value="AAA+ ATPASE DOMAIN-CONTAINING PROTEIN-RELATED"/>
    <property type="match status" value="1"/>
</dbReference>
<keyword evidence="3" id="KW-0547">Nucleotide-binding</keyword>
<keyword evidence="3" id="KW-0067">ATP-binding</keyword>
<evidence type="ECO:0000313" key="4">
    <source>
        <dbReference type="Proteomes" id="UP000622166"/>
    </source>
</evidence>
<dbReference type="Gene3D" id="3.40.50.300">
    <property type="entry name" value="P-loop containing nucleotide triphosphate hydrolases"/>
    <property type="match status" value="1"/>
</dbReference>
<protein>
    <submittedName>
        <fullName evidence="3">ATP-binding protein</fullName>
    </submittedName>
</protein>
<dbReference type="InterPro" id="IPR053137">
    <property type="entry name" value="NLR-like"/>
</dbReference>
<reference evidence="3" key="2">
    <citation type="submission" date="2020-09" db="EMBL/GenBank/DDBJ databases">
        <authorList>
            <person name="Sun Q."/>
            <person name="Ohkuma M."/>
        </authorList>
    </citation>
    <scope>NUCLEOTIDE SEQUENCE</scope>
    <source>
        <strain evidence="3">JCM 4815</strain>
    </source>
</reference>
<dbReference type="InterPro" id="IPR011990">
    <property type="entry name" value="TPR-like_helical_dom_sf"/>
</dbReference>
<dbReference type="GO" id="GO:0005524">
    <property type="term" value="F:ATP binding"/>
    <property type="evidence" value="ECO:0007669"/>
    <property type="project" value="UniProtKB-KW"/>
</dbReference>
<evidence type="ECO:0000259" key="2">
    <source>
        <dbReference type="Pfam" id="PF00931"/>
    </source>
</evidence>
<feature type="region of interest" description="Disordered" evidence="1">
    <location>
        <begin position="73"/>
        <end position="124"/>
    </location>
</feature>
<dbReference type="Gene3D" id="1.25.40.10">
    <property type="entry name" value="Tetratricopeptide repeat domain"/>
    <property type="match status" value="3"/>
</dbReference>
<dbReference type="InterPro" id="IPR027417">
    <property type="entry name" value="P-loop_NTPase"/>
</dbReference>
<accession>A0A918PBA4</accession>
<evidence type="ECO:0000313" key="3">
    <source>
        <dbReference type="EMBL" id="GGY94207.1"/>
    </source>
</evidence>
<dbReference type="GO" id="GO:0043531">
    <property type="term" value="F:ADP binding"/>
    <property type="evidence" value="ECO:0007669"/>
    <property type="project" value="InterPro"/>
</dbReference>
<dbReference type="InterPro" id="IPR002182">
    <property type="entry name" value="NB-ARC"/>
</dbReference>
<keyword evidence="4" id="KW-1185">Reference proteome</keyword>
<dbReference type="SUPFAM" id="SSF52540">
    <property type="entry name" value="P-loop containing nucleoside triphosphate hydrolases"/>
    <property type="match status" value="1"/>
</dbReference>
<dbReference type="Proteomes" id="UP000622166">
    <property type="component" value="Unassembled WGS sequence"/>
</dbReference>
<sequence>MVDVPAAASRLAEELRANRQASGLTFGQIIQLGKRQSPPVALTKSTLSAWFSAQSVPRAGASFAFLTELLDSRAGSRPGPQSRARWENLRRAAEQSRTTTRRDTAASGTRTQKRLGDKPRSAKPLRIGLVPEPAEVLVEREHRDALARALDGPEDSDIGDAASTAVTGRVITGAGGVGKTSLAADYCHRAADEAGRGVDMLMWVTANNTPAVTDAYAQAARDLELVPSGENTAYAAEQFLNWLRVTELSWLIVLDDVQSPGALEGLWMPRRTAGRGRVIITTRSRERDLVTASGHPFLSVGVFTAEESLTHLRNTLQRAVPAEADADLAGLADDLGHLPLALSRAGAYLDYNASCSIARYRSLLADRRLTLERLIPAVRGSATTSSLAALWDISVDQADQHTGMLARPMLELAAVLDGTTGIPAPLFTSGAARAWLTERSRTDRPVDEIEAEHTLATLDRLHLIDHTPGEGCDDAWLVRVHQLIQRAVREQQPSGSSHDVLTQRRETVLPAAAHALLDIWPDTERDQDHALRLRASARSLATHDQDGESHPLWQDDTAYTVLFRLGTSAGESGDISWARDHFDALRSLAHRHLGADHQHALVARSELSRWQSQAGDHAGAIQTLESLETDQIQLLGYEAPETLVTRHNLAIERGAAGDTSGAITALNEILAVRQRNGASRGAILATLHNLCYWKGVAGDAVEAAAAYRRLIPLMEEEFGPDADGTLTARHNLARWLGEAGNAAEAVSLLEALLPDQTRALGPRHLRVLTTRQSLARWQGAAGETDKAINGYQALIPDMGEVLGPDHPELLTARHNLARLQETTDPATASENLAAVVVDRTRVLGPHHPDTLSSRHSHALCLGRAGEPQKAVQALEDVLRDQQRRLVPEGAEILSTRHSLAVMRGFAGAPHAAIAALQELLPDQERVLGPGHLQTLTTLDSLGRWQGETGDAQTASDTYQALLTHIERHLGTDHVATLSVLDKLAMWRGRAGHPGEAVRILTRMLTDTRRLVDPAHPIITTISNNIAYWLNQADIEEHRRRR</sequence>
<dbReference type="PRINTS" id="PR00364">
    <property type="entry name" value="DISEASERSIST"/>
</dbReference>
<dbReference type="EMBL" id="BMVW01000001">
    <property type="protein sequence ID" value="GGY94207.1"/>
    <property type="molecule type" value="Genomic_DNA"/>
</dbReference>
<reference evidence="3" key="1">
    <citation type="journal article" date="2014" name="Int. J. Syst. Evol. Microbiol.">
        <title>Complete genome sequence of Corynebacterium casei LMG S-19264T (=DSM 44701T), isolated from a smear-ripened cheese.</title>
        <authorList>
            <consortium name="US DOE Joint Genome Institute (JGI-PGF)"/>
            <person name="Walter F."/>
            <person name="Albersmeier A."/>
            <person name="Kalinowski J."/>
            <person name="Ruckert C."/>
        </authorList>
    </citation>
    <scope>NUCLEOTIDE SEQUENCE</scope>
    <source>
        <strain evidence="3">JCM 4815</strain>
    </source>
</reference>
<dbReference type="PANTHER" id="PTHR46082">
    <property type="entry name" value="ATP/GTP-BINDING PROTEIN-RELATED"/>
    <property type="match status" value="1"/>
</dbReference>
<comment type="caution">
    <text evidence="3">The sequence shown here is derived from an EMBL/GenBank/DDBJ whole genome shotgun (WGS) entry which is preliminary data.</text>
</comment>
<dbReference type="Pfam" id="PF13424">
    <property type="entry name" value="TPR_12"/>
    <property type="match status" value="2"/>
</dbReference>
<feature type="domain" description="NB-ARC" evidence="2">
    <location>
        <begin position="171"/>
        <end position="314"/>
    </location>
</feature>
<dbReference type="AlphaFoldDB" id="A0A918PBA4"/>
<dbReference type="RefSeq" id="WP_189855737.1">
    <property type="nucleotide sequence ID" value="NZ_BMVW01000001.1"/>
</dbReference>
<organism evidence="3 4">
    <name type="scientific">Streptomyces poonensis</name>
    <dbReference type="NCBI Taxonomy" id="68255"/>
    <lineage>
        <taxon>Bacteria</taxon>
        <taxon>Bacillati</taxon>
        <taxon>Actinomycetota</taxon>
        <taxon>Actinomycetes</taxon>
        <taxon>Kitasatosporales</taxon>
        <taxon>Streptomycetaceae</taxon>
        <taxon>Streptomyces</taxon>
    </lineage>
</organism>
<dbReference type="SUPFAM" id="SSF48452">
    <property type="entry name" value="TPR-like"/>
    <property type="match status" value="3"/>
</dbReference>
<proteinExistence type="predicted"/>
<feature type="compositionally biased region" description="Basic and acidic residues" evidence="1">
    <location>
        <begin position="84"/>
        <end position="104"/>
    </location>
</feature>